<keyword evidence="2" id="KW-1185">Reference proteome</keyword>
<comment type="caution">
    <text evidence="1">The sequence shown here is derived from an EMBL/GenBank/DDBJ whole genome shotgun (WGS) entry which is preliminary data.</text>
</comment>
<gene>
    <name evidence="1" type="ORF">DIE28_16495</name>
</gene>
<dbReference type="InterPro" id="IPR036291">
    <property type="entry name" value="NAD(P)-bd_dom_sf"/>
</dbReference>
<name>A0A3D8P7B0_9RHOB</name>
<feature type="non-terminal residue" evidence="1">
    <location>
        <position position="37"/>
    </location>
</feature>
<evidence type="ECO:0000313" key="1">
    <source>
        <dbReference type="EMBL" id="RDW11944.1"/>
    </source>
</evidence>
<dbReference type="AlphaFoldDB" id="A0A3D8P7B0"/>
<accession>A0A3D8P7B0</accession>
<dbReference type="EMBL" id="QFCQ01000151">
    <property type="protein sequence ID" value="RDW11944.1"/>
    <property type="molecule type" value="Genomic_DNA"/>
</dbReference>
<reference evidence="1 2" key="1">
    <citation type="submission" date="2018-05" db="EMBL/GenBank/DDBJ databases">
        <title>Whole genome sequencing of Paracoccus thiocyanatus SST.</title>
        <authorList>
            <person name="Ghosh W."/>
            <person name="Rameez M.J."/>
            <person name="Roy C."/>
        </authorList>
    </citation>
    <scope>NUCLEOTIDE SEQUENCE [LARGE SCALE GENOMIC DNA]</scope>
    <source>
        <strain evidence="1 2">SST</strain>
    </source>
</reference>
<dbReference type="Gene3D" id="3.40.50.720">
    <property type="entry name" value="NAD(P)-binding Rossmann-like Domain"/>
    <property type="match status" value="1"/>
</dbReference>
<evidence type="ECO:0000313" key="2">
    <source>
        <dbReference type="Proteomes" id="UP000256679"/>
    </source>
</evidence>
<dbReference type="SUPFAM" id="SSF51735">
    <property type="entry name" value="NAD(P)-binding Rossmann-fold domains"/>
    <property type="match status" value="1"/>
</dbReference>
<protein>
    <submittedName>
        <fullName evidence="1">Beta-ketoacyl-ACP reductase</fullName>
    </submittedName>
</protein>
<organism evidence="1 2">
    <name type="scientific">Paracoccus thiocyanatus</name>
    <dbReference type="NCBI Taxonomy" id="34006"/>
    <lineage>
        <taxon>Bacteria</taxon>
        <taxon>Pseudomonadati</taxon>
        <taxon>Pseudomonadota</taxon>
        <taxon>Alphaproteobacteria</taxon>
        <taxon>Rhodobacterales</taxon>
        <taxon>Paracoccaceae</taxon>
        <taxon>Paracoccus</taxon>
    </lineage>
</organism>
<proteinExistence type="predicted"/>
<sequence>MFDLTGRNALVTGASGGIGGAVAEALHEAGATVALSG</sequence>
<dbReference type="Proteomes" id="UP000256679">
    <property type="component" value="Unassembled WGS sequence"/>
</dbReference>